<name>A0P840_9PROT</name>
<dbReference type="PRINTS" id="PR00606">
    <property type="entry name" value="CYTCHROMECID"/>
</dbReference>
<keyword evidence="2 6" id="KW-0349">Heme</keyword>
<sequence length="110" mass="12349">MKMKKMKKLIILLTITFLCVPGFISAEEGKKLAQKNGCFACHSIKLRVLGPSFKEISAKYRISEATKRNLMGKIKNGGSGNWGDIPMISHPKITEKDLGLMVEWILNLDR</sequence>
<evidence type="ECO:0000256" key="7">
    <source>
        <dbReference type="SAM" id="SignalP"/>
    </source>
</evidence>
<feature type="signal peptide" evidence="7">
    <location>
        <begin position="1"/>
        <end position="26"/>
    </location>
</feature>
<evidence type="ECO:0000256" key="4">
    <source>
        <dbReference type="ARBA" id="ARBA00022982"/>
    </source>
</evidence>
<keyword evidence="10" id="KW-1185">Reference proteome</keyword>
<keyword evidence="3 6" id="KW-0479">Metal-binding</keyword>
<evidence type="ECO:0000259" key="8">
    <source>
        <dbReference type="PROSITE" id="PS51007"/>
    </source>
</evidence>
<dbReference type="PROSITE" id="PS51007">
    <property type="entry name" value="CYTC"/>
    <property type="match status" value="1"/>
</dbReference>
<feature type="chain" id="PRO_5002628399" evidence="7">
    <location>
        <begin position="27"/>
        <end position="110"/>
    </location>
</feature>
<dbReference type="SUPFAM" id="SSF46626">
    <property type="entry name" value="Cytochrome c"/>
    <property type="match status" value="1"/>
</dbReference>
<gene>
    <name evidence="9" type="ORF">MB2181_06465</name>
</gene>
<reference evidence="9 10" key="1">
    <citation type="submission" date="2006-11" db="EMBL/GenBank/DDBJ databases">
        <authorList>
            <person name="Giovannoni S."/>
            <person name="Vergin K."/>
            <person name="Ferriera S."/>
            <person name="Johnson J."/>
            <person name="Kravitz S."/>
            <person name="Beeson K."/>
            <person name="Sutton G."/>
            <person name="Rogers Y.-H."/>
            <person name="Friedman R."/>
            <person name="Frazier M."/>
            <person name="Venter J.C."/>
        </authorList>
    </citation>
    <scope>NUCLEOTIDE SEQUENCE [LARGE SCALE GENOMIC DNA]</scope>
    <source>
        <strain evidence="9 10">HTCC2181</strain>
    </source>
</reference>
<evidence type="ECO:0000313" key="10">
    <source>
        <dbReference type="Proteomes" id="UP000054262"/>
    </source>
</evidence>
<dbReference type="GO" id="GO:0005506">
    <property type="term" value="F:iron ion binding"/>
    <property type="evidence" value="ECO:0007669"/>
    <property type="project" value="InterPro"/>
</dbReference>
<evidence type="ECO:0000256" key="3">
    <source>
        <dbReference type="ARBA" id="ARBA00022723"/>
    </source>
</evidence>
<dbReference type="AlphaFoldDB" id="A0P840"/>
<dbReference type="InterPro" id="IPR002324">
    <property type="entry name" value="Cyt_c_ID"/>
</dbReference>
<dbReference type="EMBL" id="AAUX01000001">
    <property type="protein sequence ID" value="EAV47700.1"/>
    <property type="molecule type" value="Genomic_DNA"/>
</dbReference>
<protein>
    <submittedName>
        <fullName evidence="9">Cytochrome c, class I</fullName>
    </submittedName>
</protein>
<dbReference type="GO" id="GO:0009055">
    <property type="term" value="F:electron transfer activity"/>
    <property type="evidence" value="ECO:0007669"/>
    <property type="project" value="InterPro"/>
</dbReference>
<comment type="PTM">
    <text evidence="6">Binds 1 heme c group covalently per subunit.</text>
</comment>
<feature type="domain" description="Cytochrome c" evidence="8">
    <location>
        <begin position="24"/>
        <end position="109"/>
    </location>
</feature>
<evidence type="ECO:0000256" key="1">
    <source>
        <dbReference type="ARBA" id="ARBA00022448"/>
    </source>
</evidence>
<evidence type="ECO:0000256" key="5">
    <source>
        <dbReference type="ARBA" id="ARBA00023004"/>
    </source>
</evidence>
<dbReference type="GO" id="GO:0020037">
    <property type="term" value="F:heme binding"/>
    <property type="evidence" value="ECO:0007669"/>
    <property type="project" value="InterPro"/>
</dbReference>
<keyword evidence="1" id="KW-0813">Transport</keyword>
<evidence type="ECO:0000256" key="6">
    <source>
        <dbReference type="PIRSR" id="PIRSR602324-1"/>
    </source>
</evidence>
<organism evidence="9 10">
    <name type="scientific">Methylophilales bacterium HTCC2181</name>
    <dbReference type="NCBI Taxonomy" id="383631"/>
    <lineage>
        <taxon>Bacteria</taxon>
        <taxon>Pseudomonadati</taxon>
        <taxon>Pseudomonadota</taxon>
        <taxon>Betaproteobacteria</taxon>
        <taxon>Nitrosomonadales</taxon>
        <taxon>OM43 clade</taxon>
    </lineage>
</organism>
<keyword evidence="4" id="KW-0249">Electron transport</keyword>
<dbReference type="Pfam" id="PF00034">
    <property type="entry name" value="Cytochrom_C"/>
    <property type="match status" value="1"/>
</dbReference>
<keyword evidence="7" id="KW-0732">Signal</keyword>
<keyword evidence="5 6" id="KW-0408">Iron</keyword>
<proteinExistence type="predicted"/>
<dbReference type="InterPro" id="IPR036909">
    <property type="entry name" value="Cyt_c-like_dom_sf"/>
</dbReference>
<accession>A0P840</accession>
<dbReference type="Gene3D" id="1.10.760.10">
    <property type="entry name" value="Cytochrome c-like domain"/>
    <property type="match status" value="1"/>
</dbReference>
<feature type="binding site" description="covalent" evidence="6">
    <location>
        <position position="42"/>
    </location>
    <ligand>
        <name>heme c</name>
        <dbReference type="ChEBI" id="CHEBI:61717"/>
    </ligand>
</feature>
<comment type="caution">
    <text evidence="9">The sequence shown here is derived from an EMBL/GenBank/DDBJ whole genome shotgun (WGS) entry which is preliminary data.</text>
</comment>
<feature type="binding site" description="axial binding residue" evidence="6">
    <location>
        <position position="38"/>
    </location>
    <ligand>
        <name>heme c</name>
        <dbReference type="ChEBI" id="CHEBI:61717"/>
    </ligand>
    <ligandPart>
        <name>Fe</name>
        <dbReference type="ChEBI" id="CHEBI:18248"/>
    </ligandPart>
</feature>
<feature type="binding site" description="covalent" evidence="6">
    <location>
        <position position="87"/>
    </location>
    <ligand>
        <name>heme c</name>
        <dbReference type="ChEBI" id="CHEBI:61717"/>
    </ligand>
</feature>
<dbReference type="OrthoDB" id="9811281at2"/>
<dbReference type="Proteomes" id="UP000054262">
    <property type="component" value="Unassembled WGS sequence"/>
</dbReference>
<evidence type="ECO:0000256" key="2">
    <source>
        <dbReference type="ARBA" id="ARBA00022617"/>
    </source>
</evidence>
<dbReference type="InterPro" id="IPR009056">
    <property type="entry name" value="Cyt_c-like_dom"/>
</dbReference>
<evidence type="ECO:0000313" key="9">
    <source>
        <dbReference type="EMBL" id="EAV47700.1"/>
    </source>
</evidence>